<dbReference type="PANTHER" id="PTHR43434">
    <property type="entry name" value="PHOSPHOGLYCOLATE PHOSPHATASE"/>
    <property type="match status" value="1"/>
</dbReference>
<dbReference type="InterPro" id="IPR023214">
    <property type="entry name" value="HAD_sf"/>
</dbReference>
<dbReference type="InterPro" id="IPR006439">
    <property type="entry name" value="HAD-SF_hydro_IA"/>
</dbReference>
<dbReference type="SFLD" id="SFLDG01135">
    <property type="entry name" value="C1.5.6:_HAD__Beta-PGM__Phospha"/>
    <property type="match status" value="1"/>
</dbReference>
<dbReference type="NCBIfam" id="TIGR01662">
    <property type="entry name" value="HAD-SF-IIIA"/>
    <property type="match status" value="1"/>
</dbReference>
<keyword evidence="1 3" id="KW-0378">Hydrolase</keyword>
<dbReference type="GO" id="GO:0006281">
    <property type="term" value="P:DNA repair"/>
    <property type="evidence" value="ECO:0007669"/>
    <property type="project" value="TreeGrafter"/>
</dbReference>
<keyword evidence="2 3" id="KW-0460">Magnesium</keyword>
<dbReference type="CDD" id="cd02616">
    <property type="entry name" value="HAD_PPase"/>
    <property type="match status" value="1"/>
</dbReference>
<reference evidence="4 5" key="1">
    <citation type="submission" date="2014-04" db="EMBL/GenBank/DDBJ databases">
        <title>Draft genome sequence of Bacillus azotoformans MEV2011, a (co-) denitrifying strain unable to grow in the presence of oxygen.</title>
        <authorList>
            <person name="Nielsen M."/>
            <person name="Schreiber L."/>
            <person name="Finster K."/>
            <person name="Schramm A."/>
        </authorList>
    </citation>
    <scope>NUCLEOTIDE SEQUENCE [LARGE SCALE GENOMIC DNA]</scope>
    <source>
        <strain evidence="4 5">MEV2011</strain>
    </source>
</reference>
<dbReference type="InterPro" id="IPR023198">
    <property type="entry name" value="PGP-like_dom2"/>
</dbReference>
<evidence type="ECO:0000313" key="5">
    <source>
        <dbReference type="Proteomes" id="UP000027936"/>
    </source>
</evidence>
<dbReference type="SFLD" id="SFLDG01129">
    <property type="entry name" value="C1.5:_HAD__Beta-PGM__Phosphata"/>
    <property type="match status" value="1"/>
</dbReference>
<gene>
    <name evidence="3" type="primary">ppaX</name>
    <name evidence="4" type="ORF">M670_00299</name>
</gene>
<dbReference type="EMBL" id="JJRY01000001">
    <property type="protein sequence ID" value="KEF40273.1"/>
    <property type="molecule type" value="Genomic_DNA"/>
</dbReference>
<dbReference type="Pfam" id="PF13419">
    <property type="entry name" value="HAD_2"/>
    <property type="match status" value="1"/>
</dbReference>
<comment type="caution">
    <text evidence="4">The sequence shown here is derived from an EMBL/GenBank/DDBJ whole genome shotgun (WGS) entry which is preliminary data.</text>
</comment>
<evidence type="ECO:0000256" key="2">
    <source>
        <dbReference type="ARBA" id="ARBA00022842"/>
    </source>
</evidence>
<feature type="active site" description="Nucleophile" evidence="3">
    <location>
        <position position="9"/>
    </location>
</feature>
<organism evidence="4 5">
    <name type="scientific">Schinkia azotoformans MEV2011</name>
    <dbReference type="NCBI Taxonomy" id="1348973"/>
    <lineage>
        <taxon>Bacteria</taxon>
        <taxon>Bacillati</taxon>
        <taxon>Bacillota</taxon>
        <taxon>Bacilli</taxon>
        <taxon>Bacillales</taxon>
        <taxon>Bacillaceae</taxon>
        <taxon>Calidifontibacillus/Schinkia group</taxon>
        <taxon>Schinkia</taxon>
    </lineage>
</organism>
<dbReference type="Gene3D" id="3.40.50.1000">
    <property type="entry name" value="HAD superfamily/HAD-like"/>
    <property type="match status" value="1"/>
</dbReference>
<dbReference type="SFLD" id="SFLDS00003">
    <property type="entry name" value="Haloacid_Dehalogenase"/>
    <property type="match status" value="1"/>
</dbReference>
<evidence type="ECO:0000313" key="4">
    <source>
        <dbReference type="EMBL" id="KEF40273.1"/>
    </source>
</evidence>
<proteinExistence type="inferred from homology"/>
<dbReference type="GO" id="GO:0000287">
    <property type="term" value="F:magnesium ion binding"/>
    <property type="evidence" value="ECO:0007669"/>
    <property type="project" value="UniProtKB-UniRule"/>
</dbReference>
<dbReference type="NCBIfam" id="NF009804">
    <property type="entry name" value="PRK13288.1"/>
    <property type="match status" value="1"/>
</dbReference>
<dbReference type="InterPro" id="IPR041492">
    <property type="entry name" value="HAD_2"/>
</dbReference>
<dbReference type="FunFam" id="3.40.50.1000:FF:000022">
    <property type="entry name" value="Phosphoglycolate phosphatase"/>
    <property type="match status" value="1"/>
</dbReference>
<name>A0A072NTQ6_SCHAZ</name>
<comment type="function">
    <text evidence="3">Hydrolyzes pyrophosphate formed during P-Ser-HPr dephosphorylation by HPrK/P. Might play a role in controlling the intracellular pyrophosphate pool.</text>
</comment>
<dbReference type="GO" id="GO:0005829">
    <property type="term" value="C:cytosol"/>
    <property type="evidence" value="ECO:0007669"/>
    <property type="project" value="TreeGrafter"/>
</dbReference>
<comment type="catalytic activity">
    <reaction evidence="3">
        <text>diphosphate + H2O = 2 phosphate + H(+)</text>
        <dbReference type="Rhea" id="RHEA:24576"/>
        <dbReference type="ChEBI" id="CHEBI:15377"/>
        <dbReference type="ChEBI" id="CHEBI:15378"/>
        <dbReference type="ChEBI" id="CHEBI:33019"/>
        <dbReference type="ChEBI" id="CHEBI:43474"/>
        <dbReference type="EC" id="3.6.1.1"/>
    </reaction>
</comment>
<protein>
    <recommendedName>
        <fullName evidence="3">Pyrophosphatase PpaX</fullName>
        <ecNumber evidence="3">3.6.1.1</ecNumber>
    </recommendedName>
</protein>
<dbReference type="PRINTS" id="PR00413">
    <property type="entry name" value="HADHALOGNASE"/>
</dbReference>
<dbReference type="NCBIfam" id="TIGR01549">
    <property type="entry name" value="HAD-SF-IA-v1"/>
    <property type="match status" value="1"/>
</dbReference>
<dbReference type="Gene3D" id="1.10.150.240">
    <property type="entry name" value="Putative phosphatase, domain 2"/>
    <property type="match status" value="1"/>
</dbReference>
<dbReference type="NCBIfam" id="TIGR01509">
    <property type="entry name" value="HAD-SF-IA-v3"/>
    <property type="match status" value="1"/>
</dbReference>
<dbReference type="GO" id="GO:0008967">
    <property type="term" value="F:phosphoglycolate phosphatase activity"/>
    <property type="evidence" value="ECO:0007669"/>
    <property type="project" value="TreeGrafter"/>
</dbReference>
<dbReference type="PATRIC" id="fig|1348973.3.peg.285"/>
<accession>A0A072NTQ6</accession>
<dbReference type="OrthoDB" id="9807630at2"/>
<dbReference type="PANTHER" id="PTHR43434:SF26">
    <property type="entry name" value="PYROPHOSPHATASE PPAX"/>
    <property type="match status" value="1"/>
</dbReference>
<dbReference type="RefSeq" id="WP_035192647.1">
    <property type="nucleotide sequence ID" value="NZ_JJRY01000001.1"/>
</dbReference>
<dbReference type="InterPro" id="IPR006549">
    <property type="entry name" value="HAD-SF_hydro_IIIA"/>
</dbReference>
<dbReference type="EC" id="3.6.1.1" evidence="3"/>
<dbReference type="InterPro" id="IPR050155">
    <property type="entry name" value="HAD-like_hydrolase_sf"/>
</dbReference>
<dbReference type="SUPFAM" id="SSF56784">
    <property type="entry name" value="HAD-like"/>
    <property type="match status" value="1"/>
</dbReference>
<evidence type="ECO:0000256" key="3">
    <source>
        <dbReference type="HAMAP-Rule" id="MF_01250"/>
    </source>
</evidence>
<dbReference type="HAMAP" id="MF_01250">
    <property type="entry name" value="Pyrophosphat_PpaX"/>
    <property type="match status" value="1"/>
</dbReference>
<dbReference type="Proteomes" id="UP000027936">
    <property type="component" value="Unassembled WGS sequence"/>
</dbReference>
<evidence type="ECO:0000256" key="1">
    <source>
        <dbReference type="ARBA" id="ARBA00022801"/>
    </source>
</evidence>
<comment type="similarity">
    <text evidence="3">Belongs to the HAD-like hydrolase superfamily. PpaX family.</text>
</comment>
<sequence length="215" mass="24440">MKIDTLLFDLDGTLINTNELIISSFMHTLEHYFPGQYQKGDVLQFMGPPLMDSFNKLDSAKAEEMAQFYRDYNHKRHDELVTEFDGVYDTIKTLHEKGYKLAIVTTKKRYTVEMGLKLTKLDQFFDVVITLDDVTHAKPDPEPLLKALEQLGSKPENAIMVGDNNHDIEGGKNTGTLTAGVAWAIKGREYIESFHPDYVLESMSDLLDILGGFER</sequence>
<dbReference type="GO" id="GO:0004427">
    <property type="term" value="F:inorganic diphosphate phosphatase activity"/>
    <property type="evidence" value="ECO:0007669"/>
    <property type="project" value="UniProtKB-UniRule"/>
</dbReference>
<dbReference type="AlphaFoldDB" id="A0A072NTQ6"/>
<dbReference type="InterPro" id="IPR036412">
    <property type="entry name" value="HAD-like_sf"/>
</dbReference>
<dbReference type="InterPro" id="IPR023733">
    <property type="entry name" value="Pyrophosphatase_Ppax"/>
</dbReference>
<comment type="cofactor">
    <cofactor evidence="3">
        <name>Mg(2+)</name>
        <dbReference type="ChEBI" id="CHEBI:18420"/>
    </cofactor>
</comment>